<protein>
    <submittedName>
        <fullName evidence="9">MMPL family transporter</fullName>
    </submittedName>
</protein>
<name>A0ABW6QE40_9ACTN</name>
<evidence type="ECO:0000256" key="3">
    <source>
        <dbReference type="ARBA" id="ARBA00022692"/>
    </source>
</evidence>
<dbReference type="RefSeq" id="WP_388239422.1">
    <property type="nucleotide sequence ID" value="NZ_JBHVZQ010000037.1"/>
</dbReference>
<comment type="subcellular location">
    <subcellularLocation>
        <location evidence="1">Cell membrane</location>
        <topology evidence="1">Multi-pass membrane protein</topology>
    </subcellularLocation>
</comment>
<feature type="transmembrane region" description="Helical" evidence="7">
    <location>
        <begin position="633"/>
        <end position="653"/>
    </location>
</feature>
<evidence type="ECO:0000256" key="1">
    <source>
        <dbReference type="ARBA" id="ARBA00004651"/>
    </source>
</evidence>
<reference evidence="9 10" key="1">
    <citation type="submission" date="2024-09" db="EMBL/GenBank/DDBJ databases">
        <title>The Natural Products Discovery Center: Release of the First 8490 Sequenced Strains for Exploring Actinobacteria Biosynthetic Diversity.</title>
        <authorList>
            <person name="Kalkreuter E."/>
            <person name="Kautsar S.A."/>
            <person name="Yang D."/>
            <person name="Bader C.D."/>
            <person name="Teijaro C.N."/>
            <person name="Fluegel L."/>
            <person name="Davis C.M."/>
            <person name="Simpson J.R."/>
            <person name="Lauterbach L."/>
            <person name="Steele A.D."/>
            <person name="Gui C."/>
            <person name="Meng S."/>
            <person name="Li G."/>
            <person name="Viehrig K."/>
            <person name="Ye F."/>
            <person name="Su P."/>
            <person name="Kiefer A.F."/>
            <person name="Nichols A."/>
            <person name="Cepeda A.J."/>
            <person name="Yan W."/>
            <person name="Fan B."/>
            <person name="Jiang Y."/>
            <person name="Adhikari A."/>
            <person name="Zheng C.-J."/>
            <person name="Schuster L."/>
            <person name="Cowan T.M."/>
            <person name="Smanski M.J."/>
            <person name="Chevrette M.G."/>
            <person name="De Carvalho L.P.S."/>
            <person name="Shen B."/>
        </authorList>
    </citation>
    <scope>NUCLEOTIDE SEQUENCE [LARGE SCALE GENOMIC DNA]</scope>
    <source>
        <strain evidence="9 10">NPDC058328</strain>
    </source>
</reference>
<feature type="transmembrane region" description="Helical" evidence="7">
    <location>
        <begin position="506"/>
        <end position="527"/>
    </location>
</feature>
<feature type="transmembrane region" description="Helical" evidence="7">
    <location>
        <begin position="284"/>
        <end position="306"/>
    </location>
</feature>
<dbReference type="Gene3D" id="1.20.1640.10">
    <property type="entry name" value="Multidrug efflux transporter AcrB transmembrane domain"/>
    <property type="match status" value="2"/>
</dbReference>
<evidence type="ECO:0000256" key="6">
    <source>
        <dbReference type="SAM" id="MobiDB-lite"/>
    </source>
</evidence>
<organism evidence="9 10">
    <name type="scientific">Streptomyces marokkonensis</name>
    <dbReference type="NCBI Taxonomy" id="324855"/>
    <lineage>
        <taxon>Bacteria</taxon>
        <taxon>Bacillati</taxon>
        <taxon>Actinomycetota</taxon>
        <taxon>Actinomycetes</taxon>
        <taxon>Kitasatosporales</taxon>
        <taxon>Streptomycetaceae</taxon>
        <taxon>Streptomyces</taxon>
    </lineage>
</organism>
<dbReference type="InterPro" id="IPR050545">
    <property type="entry name" value="Mycobact_MmpL"/>
</dbReference>
<evidence type="ECO:0000256" key="4">
    <source>
        <dbReference type="ARBA" id="ARBA00022989"/>
    </source>
</evidence>
<keyword evidence="4 7" id="KW-1133">Transmembrane helix</keyword>
<dbReference type="PANTHER" id="PTHR33406:SF13">
    <property type="entry name" value="MEMBRANE PROTEIN YDFJ"/>
    <property type="match status" value="1"/>
</dbReference>
<evidence type="ECO:0000256" key="2">
    <source>
        <dbReference type="ARBA" id="ARBA00022475"/>
    </source>
</evidence>
<feature type="transmembrane region" description="Helical" evidence="7">
    <location>
        <begin position="229"/>
        <end position="250"/>
    </location>
</feature>
<feature type="region of interest" description="Disordered" evidence="6">
    <location>
        <begin position="704"/>
        <end position="746"/>
    </location>
</feature>
<feature type="transmembrane region" description="Helical" evidence="7">
    <location>
        <begin position="312"/>
        <end position="336"/>
    </location>
</feature>
<dbReference type="PANTHER" id="PTHR33406">
    <property type="entry name" value="MEMBRANE PROTEIN MJ1562-RELATED"/>
    <property type="match status" value="1"/>
</dbReference>
<feature type="domain" description="Membrane transport protein MMPL" evidence="8">
    <location>
        <begin position="460"/>
        <end position="704"/>
    </location>
</feature>
<feature type="transmembrane region" description="Helical" evidence="7">
    <location>
        <begin position="203"/>
        <end position="223"/>
    </location>
</feature>
<evidence type="ECO:0000256" key="7">
    <source>
        <dbReference type="SAM" id="Phobius"/>
    </source>
</evidence>
<dbReference type="Pfam" id="PF03176">
    <property type="entry name" value="MMPL"/>
    <property type="match status" value="2"/>
</dbReference>
<keyword evidence="10" id="KW-1185">Reference proteome</keyword>
<feature type="domain" description="Membrane transport protein MMPL" evidence="8">
    <location>
        <begin position="41"/>
        <end position="367"/>
    </location>
</feature>
<keyword evidence="3 7" id="KW-0812">Transmembrane</keyword>
<evidence type="ECO:0000313" key="10">
    <source>
        <dbReference type="Proteomes" id="UP001601627"/>
    </source>
</evidence>
<keyword evidence="2" id="KW-1003">Cell membrane</keyword>
<sequence>MTRWVLSHRWPVVLVWLVLFLVGGAMSSGTIDKLSFESRLPDKPAQEANDTLAQRFAQTGGKNAPLLLVVTVPQGATVDSEDVRGQWSDLVAKVTPEGGRSVSYADTGGEALLSEDRRTTVAMVYPPANPTNNPYEQSLPAIKQTVEQTRIAGAQVELTGQPVLSGRDSGAERGPIYETLIGALGALVVLALVFASGLAVVPLLMAAVAIPTTFLLVRAITGITDVSFIVQYLIALIGLGIAIDYALLVVTRWREERAKPGADGPGPEARRLAVVRSVASAGHAVALSGATVAISLAALVVLPVPFLRSVGYAGLLIPLVSVAVALTLLPVLLYSWGDKLDRPRRAHRPDSRMWTRIAGVTTRRPALTAALSGAALIALAAPVFALQLGQPATATLAQGGKPAAAFERIVDAGFGEGIARPVEVLVEAGGAEAMKGDLAGVDGVAGVVAPADWQRDGLGIVDVWTTADPSSDDGRAVVDGVIDTARQTPGVLAGGGPAQDAAFIEAVYGSLGLILVFVGLLTFIVLARTLRSVVLPLKALVLNALSTCAAYGVVVLIWQKGYGSELLFDTPAVGAITIWVPMAVFAFLFGLSMDYEVFILHRIRETHLELEAEGERDTVIPSVVTGISRTGRLVTSAALILFLAFTALASIPVTDVKVFATALAAGIIIDATVVRGLLTPALVTLLGRSNWWFPRALGRLLVTTPGQASGPRSPSSSAAATAEEPPGGTADQTAAGSSEPGVSGRV</sequence>
<accession>A0ABW6QE40</accession>
<feature type="transmembrane region" description="Helical" evidence="7">
    <location>
        <begin position="176"/>
        <end position="196"/>
    </location>
</feature>
<comment type="caution">
    <text evidence="9">The sequence shown here is derived from an EMBL/GenBank/DDBJ whole genome shotgun (WGS) entry which is preliminary data.</text>
</comment>
<dbReference type="EMBL" id="JBHVZQ010000037">
    <property type="protein sequence ID" value="MFF1277489.1"/>
    <property type="molecule type" value="Genomic_DNA"/>
</dbReference>
<keyword evidence="5 7" id="KW-0472">Membrane</keyword>
<feature type="compositionally biased region" description="Low complexity" evidence="6">
    <location>
        <begin position="705"/>
        <end position="730"/>
    </location>
</feature>
<proteinExistence type="predicted"/>
<evidence type="ECO:0000259" key="8">
    <source>
        <dbReference type="Pfam" id="PF03176"/>
    </source>
</evidence>
<gene>
    <name evidence="9" type="ORF">ACFVZC_29445</name>
</gene>
<feature type="transmembrane region" description="Helical" evidence="7">
    <location>
        <begin position="366"/>
        <end position="386"/>
    </location>
</feature>
<dbReference type="InterPro" id="IPR004869">
    <property type="entry name" value="MMPL_dom"/>
</dbReference>
<feature type="transmembrane region" description="Helical" evidence="7">
    <location>
        <begin position="539"/>
        <end position="559"/>
    </location>
</feature>
<evidence type="ECO:0000313" key="9">
    <source>
        <dbReference type="EMBL" id="MFF1277489.1"/>
    </source>
</evidence>
<dbReference type="Proteomes" id="UP001601627">
    <property type="component" value="Unassembled WGS sequence"/>
</dbReference>
<evidence type="ECO:0000256" key="5">
    <source>
        <dbReference type="ARBA" id="ARBA00023136"/>
    </source>
</evidence>
<dbReference type="SUPFAM" id="SSF82866">
    <property type="entry name" value="Multidrug efflux transporter AcrB transmembrane domain"/>
    <property type="match status" value="2"/>
</dbReference>
<feature type="transmembrane region" description="Helical" evidence="7">
    <location>
        <begin position="659"/>
        <end position="686"/>
    </location>
</feature>
<feature type="transmembrane region" description="Helical" evidence="7">
    <location>
        <begin position="571"/>
        <end position="592"/>
    </location>
</feature>